<name>A0AAV7J3M3_COTGL</name>
<dbReference type="Pfam" id="PF02854">
    <property type="entry name" value="MIF4G"/>
    <property type="match status" value="1"/>
</dbReference>
<dbReference type="InterPro" id="IPR016024">
    <property type="entry name" value="ARM-type_fold"/>
</dbReference>
<dbReference type="Pfam" id="PF02847">
    <property type="entry name" value="MA3"/>
    <property type="match status" value="1"/>
</dbReference>
<feature type="domain" description="W2" evidence="7">
    <location>
        <begin position="786"/>
        <end position="957"/>
    </location>
</feature>
<evidence type="ECO:0000256" key="2">
    <source>
        <dbReference type="ARBA" id="ARBA00022540"/>
    </source>
</evidence>
<dbReference type="EMBL" id="JAHXZJ010000001">
    <property type="protein sequence ID" value="KAH0567485.1"/>
    <property type="molecule type" value="Genomic_DNA"/>
</dbReference>
<evidence type="ECO:0000313" key="10">
    <source>
        <dbReference type="Proteomes" id="UP000826195"/>
    </source>
</evidence>
<dbReference type="Gene3D" id="1.25.40.180">
    <property type="match status" value="3"/>
</dbReference>
<dbReference type="SMART" id="SM00543">
    <property type="entry name" value="MIF4G"/>
    <property type="match status" value="1"/>
</dbReference>
<proteinExistence type="inferred from homology"/>
<dbReference type="FunFam" id="1.25.40.180:FF:000042">
    <property type="entry name" value="Eukaryotic translation initiation factor 4 gamma"/>
    <property type="match status" value="1"/>
</dbReference>
<dbReference type="AlphaFoldDB" id="A0AAV7J3M3"/>
<evidence type="ECO:0000256" key="4">
    <source>
        <dbReference type="ARBA" id="ARBA00022845"/>
    </source>
</evidence>
<comment type="caution">
    <text evidence="9">The sequence shown here is derived from an EMBL/GenBank/DDBJ whole genome shotgun (WGS) entry which is preliminary data.</text>
</comment>
<evidence type="ECO:0000259" key="7">
    <source>
        <dbReference type="PROSITE" id="PS51363"/>
    </source>
</evidence>
<keyword evidence="10" id="KW-1185">Reference proteome</keyword>
<feature type="compositionally biased region" description="Polar residues" evidence="6">
    <location>
        <begin position="420"/>
        <end position="429"/>
    </location>
</feature>
<keyword evidence="5" id="KW-0648">Protein biosynthesis</keyword>
<dbReference type="Proteomes" id="UP000826195">
    <property type="component" value="Unassembled WGS sequence"/>
</dbReference>
<dbReference type="GO" id="GO:0006417">
    <property type="term" value="P:regulation of translation"/>
    <property type="evidence" value="ECO:0007669"/>
    <property type="project" value="UniProtKB-KW"/>
</dbReference>
<dbReference type="InterPro" id="IPR003891">
    <property type="entry name" value="Initiation_fac_eIF4g_MI"/>
</dbReference>
<evidence type="ECO:0000256" key="3">
    <source>
        <dbReference type="ARBA" id="ARBA00022553"/>
    </source>
</evidence>
<reference evidence="9 10" key="1">
    <citation type="journal article" date="2021" name="J. Hered.">
        <title>A chromosome-level genome assembly of the parasitoid wasp, Cotesia glomerata (Hymenoptera: Braconidae).</title>
        <authorList>
            <person name="Pinto B.J."/>
            <person name="Weis J.J."/>
            <person name="Gamble T."/>
            <person name="Ode P.J."/>
            <person name="Paul R."/>
            <person name="Zaspel J.M."/>
        </authorList>
    </citation>
    <scope>NUCLEOTIDE SEQUENCE [LARGE SCALE GENOMIC DNA]</scope>
    <source>
        <strain evidence="9">CgM1</strain>
    </source>
</reference>
<dbReference type="PROSITE" id="PS51363">
    <property type="entry name" value="W2"/>
    <property type="match status" value="1"/>
</dbReference>
<feature type="region of interest" description="Disordered" evidence="6">
    <location>
        <begin position="514"/>
        <end position="544"/>
    </location>
</feature>
<accession>A0AAV7J3M3</accession>
<evidence type="ECO:0000313" key="9">
    <source>
        <dbReference type="EMBL" id="KAH0567485.1"/>
    </source>
</evidence>
<organism evidence="9 10">
    <name type="scientific">Cotesia glomerata</name>
    <name type="common">Lepidopteran parasitic wasp</name>
    <name type="synonym">Apanteles glomeratus</name>
    <dbReference type="NCBI Taxonomy" id="32391"/>
    <lineage>
        <taxon>Eukaryota</taxon>
        <taxon>Metazoa</taxon>
        <taxon>Ecdysozoa</taxon>
        <taxon>Arthropoda</taxon>
        <taxon>Hexapoda</taxon>
        <taxon>Insecta</taxon>
        <taxon>Pterygota</taxon>
        <taxon>Neoptera</taxon>
        <taxon>Endopterygota</taxon>
        <taxon>Hymenoptera</taxon>
        <taxon>Apocrita</taxon>
        <taxon>Ichneumonoidea</taxon>
        <taxon>Braconidae</taxon>
        <taxon>Microgastrinae</taxon>
        <taxon>Cotesia</taxon>
    </lineage>
</organism>
<keyword evidence="4" id="KW-0810">Translation regulation</keyword>
<sequence>MTVLSVNNLKINGESNNNKQYDRDFLIQLRDIPQCKIKPAYLNNRFESIHKSEFREIPFYWNAGSRINGFNPKSHHQLFPNFAKPSGGQLSYQLARRSISQENVARPRRSGMIHVSLSLNESVKLRESDNAWKPTLLKKKTGAQVEEETQVLYKNVRSVLNKLTPEKFDKLVGQVRALEIDTQEKLQGVINLVFDKAIDEPNFAVAYVLMCKELALMKVNTPNEKNPSQVAGNPAANVNFRKLLITRCQVEFEKNKTNETQRTEKVKEIEECKDAKRKKDLQADLAEYDRKIRMKSVGNIKFIGELYKQRMLTSNIMNLCINHLLQTPDEENLECLCKLLTTIGKIFEEKNNLSSYFKKLAELTNQKGVNKISSRIRFMIQDIIDLKSNKWITRHVDNNPKTISQIQKEVETEQFINTHLNSSYNPSQDLRSDNRRRSLMGPPSYSSNGWSVAGSKSRQWYAVETSKLKINTSVDEVTLGSKNSYTWKPLVPPAPVILSPNKFSILDAKLEEQNSRRSYAGSRSTGFSERSNDRSFQRGNNNSQQRRVPLFEQRLAMLRNPQSGNILPAIPAEKVSSSTSVPSQVCINKSLKSDVIKSLLKSCENFASTEEFIKAAEETIADNFDSSSYEFFVSEAMNCVLEKSKTVRQRFSALLSHMMEKNIISLCLFQKEFKQLLEIKEDLVIDIPNCQTYLVEILSGLLTSSAHPFVELKQTLAVLKSKGCGKFLGELLSTIAKDQKHEWVAGEWKKSELTWSDLVDTQRESVDDIVKNYSLEFLTGDSATIKKSPQTDICYFKKTFSQLLDCMRKSSVIDFITNFLTTNFGEQPAEPKFSRCLIVAILTISVDTENGSHKLNTEKFKQLLPLLIRYVDADPKKELEVLFGIQHFIHGLLYPQGLLSSIVAVIYDEGIISEEAFLSWQKCEDPAEMEGHAIVIKSLTSFFVNLLEGSEEDDSEE</sequence>
<protein>
    <submittedName>
        <fullName evidence="9">Uncharacterized protein</fullName>
    </submittedName>
</protein>
<evidence type="ECO:0000256" key="6">
    <source>
        <dbReference type="SAM" id="MobiDB-lite"/>
    </source>
</evidence>
<feature type="region of interest" description="Disordered" evidence="6">
    <location>
        <begin position="420"/>
        <end position="452"/>
    </location>
</feature>
<evidence type="ECO:0000259" key="8">
    <source>
        <dbReference type="PROSITE" id="PS51366"/>
    </source>
</evidence>
<dbReference type="CDD" id="cd11559">
    <property type="entry name" value="W2_eIF4G1_like"/>
    <property type="match status" value="1"/>
</dbReference>
<keyword evidence="2" id="KW-0396">Initiation factor</keyword>
<dbReference type="PROSITE" id="PS51366">
    <property type="entry name" value="MI"/>
    <property type="match status" value="1"/>
</dbReference>
<dbReference type="GO" id="GO:0016281">
    <property type="term" value="C:eukaryotic translation initiation factor 4F complex"/>
    <property type="evidence" value="ECO:0007669"/>
    <property type="project" value="TreeGrafter"/>
</dbReference>
<dbReference type="InterPro" id="IPR003307">
    <property type="entry name" value="W2_domain"/>
</dbReference>
<evidence type="ECO:0000256" key="5">
    <source>
        <dbReference type="ARBA" id="ARBA00022917"/>
    </source>
</evidence>
<dbReference type="PANTHER" id="PTHR23253">
    <property type="entry name" value="EUKARYOTIC TRANSLATION INITIATION FACTOR 4 GAMMA"/>
    <property type="match status" value="1"/>
</dbReference>
<gene>
    <name evidence="9" type="ORF">KQX54_010378</name>
</gene>
<dbReference type="InterPro" id="IPR003890">
    <property type="entry name" value="MIF4G-like_typ-3"/>
</dbReference>
<feature type="domain" description="MI" evidence="8">
    <location>
        <begin position="594"/>
        <end position="717"/>
    </location>
</feature>
<dbReference type="SUPFAM" id="SSF48371">
    <property type="entry name" value="ARM repeat"/>
    <property type="match status" value="3"/>
</dbReference>
<evidence type="ECO:0000256" key="1">
    <source>
        <dbReference type="ARBA" id="ARBA00005775"/>
    </source>
</evidence>
<dbReference type="GO" id="GO:0003743">
    <property type="term" value="F:translation initiation factor activity"/>
    <property type="evidence" value="ECO:0007669"/>
    <property type="project" value="UniProtKB-KW"/>
</dbReference>
<dbReference type="Pfam" id="PF02020">
    <property type="entry name" value="W2"/>
    <property type="match status" value="1"/>
</dbReference>
<dbReference type="PANTHER" id="PTHR23253:SF78">
    <property type="entry name" value="EUKARYOTIC TRANSLATION INITIATION FACTOR 4G1, ISOFORM B-RELATED"/>
    <property type="match status" value="1"/>
</dbReference>
<dbReference type="GO" id="GO:0003729">
    <property type="term" value="F:mRNA binding"/>
    <property type="evidence" value="ECO:0007669"/>
    <property type="project" value="TreeGrafter"/>
</dbReference>
<keyword evidence="3" id="KW-0597">Phosphoprotein</keyword>
<comment type="similarity">
    <text evidence="1">Belongs to the eukaryotic initiation factor 4G family.</text>
</comment>
<dbReference type="SMART" id="SM00515">
    <property type="entry name" value="eIF5C"/>
    <property type="match status" value="1"/>
</dbReference>